<sequence length="367" mass="41360">SLSFHPHSGMRSLLLAIFTLPHLAAIPIPNGQIGHAEVDCQENKIEIVFATEEDFLGRVFVLGHADNPKCRSEDRGGRTTSISIPLDECGSVKTRSIDPPGLFISTKVMLSFHSQFVTKVDRGYDIQCFYMQAEKTVTYPLMVSMNPVEPFSAVAEMPRCRYEVIDPHKKEPIEVATVGQQLLHTWICESSSPDLWCMRVHSCFVEDDNDVRVTVLSDEGCAIDRYLLDNLEYGPGNLRAQKEAHAFKFAEDVVVNFQCSIRLDIRTEEECPVPTCPDISGKRRRRSDDEEERSKISQDKRKEEETGLTVDVRAGTMQVLDLGRDFSVVGAGRSECYSAEMIIWPLSILIAILLFLFGALVRVMRRK</sequence>
<feature type="compositionally biased region" description="Basic and acidic residues" evidence="8">
    <location>
        <begin position="286"/>
        <end position="304"/>
    </location>
</feature>
<feature type="chain" id="PRO_5042838243" description="ZP domain-containing protein" evidence="10">
    <location>
        <begin position="26"/>
        <end position="367"/>
    </location>
</feature>
<keyword evidence="13" id="KW-1185">Reference proteome</keyword>
<proteinExistence type="predicted"/>
<keyword evidence="5 10" id="KW-0732">Signal</keyword>
<dbReference type="EMBL" id="BTRK01000005">
    <property type="protein sequence ID" value="GMR54300.1"/>
    <property type="molecule type" value="Genomic_DNA"/>
</dbReference>
<evidence type="ECO:0000313" key="12">
    <source>
        <dbReference type="EMBL" id="GMR54300.1"/>
    </source>
</evidence>
<keyword evidence="4 9" id="KW-0812">Transmembrane</keyword>
<feature type="signal peptide" evidence="10">
    <location>
        <begin position="1"/>
        <end position="25"/>
    </location>
</feature>
<keyword evidence="2" id="KW-0193">Cuticle</keyword>
<comment type="caution">
    <text evidence="12">The sequence shown here is derived from an EMBL/GenBank/DDBJ whole genome shotgun (WGS) entry which is preliminary data.</text>
</comment>
<evidence type="ECO:0000313" key="13">
    <source>
        <dbReference type="Proteomes" id="UP001328107"/>
    </source>
</evidence>
<evidence type="ECO:0000256" key="5">
    <source>
        <dbReference type="ARBA" id="ARBA00022729"/>
    </source>
</evidence>
<evidence type="ECO:0000256" key="9">
    <source>
        <dbReference type="SAM" id="Phobius"/>
    </source>
</evidence>
<comment type="subcellular location">
    <subcellularLocation>
        <location evidence="1">Cell membrane</location>
        <topology evidence="1">Single-pass type I membrane protein</topology>
    </subcellularLocation>
</comment>
<dbReference type="InterPro" id="IPR057475">
    <property type="entry name" value="CUT_C"/>
</dbReference>
<dbReference type="GO" id="GO:0005886">
    <property type="term" value="C:plasma membrane"/>
    <property type="evidence" value="ECO:0007669"/>
    <property type="project" value="UniProtKB-SubCell"/>
</dbReference>
<gene>
    <name evidence="12" type="ORF">PMAYCL1PPCAC_24495</name>
</gene>
<organism evidence="12 13">
    <name type="scientific">Pristionchus mayeri</name>
    <dbReference type="NCBI Taxonomy" id="1317129"/>
    <lineage>
        <taxon>Eukaryota</taxon>
        <taxon>Metazoa</taxon>
        <taxon>Ecdysozoa</taxon>
        <taxon>Nematoda</taxon>
        <taxon>Chromadorea</taxon>
        <taxon>Rhabditida</taxon>
        <taxon>Rhabditina</taxon>
        <taxon>Diplogasteromorpha</taxon>
        <taxon>Diplogasteroidea</taxon>
        <taxon>Neodiplogasteridae</taxon>
        <taxon>Pristionchus</taxon>
    </lineage>
</organism>
<evidence type="ECO:0000256" key="1">
    <source>
        <dbReference type="ARBA" id="ARBA00004251"/>
    </source>
</evidence>
<keyword evidence="3" id="KW-1003">Cell membrane</keyword>
<dbReference type="InterPro" id="IPR051962">
    <property type="entry name" value="Cuticlin"/>
</dbReference>
<evidence type="ECO:0000256" key="6">
    <source>
        <dbReference type="ARBA" id="ARBA00022989"/>
    </source>
</evidence>
<dbReference type="PANTHER" id="PTHR22907:SF16">
    <property type="entry name" value="ZP DOMAIN-CONTAINING PROTEIN"/>
    <property type="match status" value="1"/>
</dbReference>
<dbReference type="Proteomes" id="UP001328107">
    <property type="component" value="Unassembled WGS sequence"/>
</dbReference>
<evidence type="ECO:0000256" key="8">
    <source>
        <dbReference type="SAM" id="MobiDB-lite"/>
    </source>
</evidence>
<dbReference type="SMART" id="SM00241">
    <property type="entry name" value="ZP"/>
    <property type="match status" value="1"/>
</dbReference>
<reference evidence="13" key="1">
    <citation type="submission" date="2022-10" db="EMBL/GenBank/DDBJ databases">
        <title>Genome assembly of Pristionchus species.</title>
        <authorList>
            <person name="Yoshida K."/>
            <person name="Sommer R.J."/>
        </authorList>
    </citation>
    <scope>NUCLEOTIDE SEQUENCE [LARGE SCALE GENOMIC DNA]</scope>
    <source>
        <strain evidence="13">RS5460</strain>
    </source>
</reference>
<dbReference type="Pfam" id="PF25057">
    <property type="entry name" value="CUT_N"/>
    <property type="match status" value="1"/>
</dbReference>
<evidence type="ECO:0000256" key="3">
    <source>
        <dbReference type="ARBA" id="ARBA00022475"/>
    </source>
</evidence>
<keyword evidence="6 9" id="KW-1133">Transmembrane helix</keyword>
<feature type="region of interest" description="Disordered" evidence="8">
    <location>
        <begin position="276"/>
        <end position="304"/>
    </location>
</feature>
<dbReference type="Pfam" id="PF25301">
    <property type="entry name" value="CUT_C"/>
    <property type="match status" value="1"/>
</dbReference>
<feature type="transmembrane region" description="Helical" evidence="9">
    <location>
        <begin position="342"/>
        <end position="361"/>
    </location>
</feature>
<evidence type="ECO:0000256" key="2">
    <source>
        <dbReference type="ARBA" id="ARBA00022460"/>
    </source>
</evidence>
<name>A0AAN5I7R4_9BILA</name>
<dbReference type="PANTHER" id="PTHR22907">
    <property type="entry name" value="GH04558P"/>
    <property type="match status" value="1"/>
</dbReference>
<dbReference type="InterPro" id="IPR001507">
    <property type="entry name" value="ZP_dom"/>
</dbReference>
<evidence type="ECO:0000256" key="4">
    <source>
        <dbReference type="ARBA" id="ARBA00022692"/>
    </source>
</evidence>
<dbReference type="InterPro" id="IPR056953">
    <property type="entry name" value="CUT_N"/>
</dbReference>
<dbReference type="AlphaFoldDB" id="A0AAN5I7R4"/>
<evidence type="ECO:0000256" key="10">
    <source>
        <dbReference type="SAM" id="SignalP"/>
    </source>
</evidence>
<dbReference type="PROSITE" id="PS51034">
    <property type="entry name" value="ZP_2"/>
    <property type="match status" value="1"/>
</dbReference>
<evidence type="ECO:0000256" key="7">
    <source>
        <dbReference type="ARBA" id="ARBA00023136"/>
    </source>
</evidence>
<evidence type="ECO:0000259" key="11">
    <source>
        <dbReference type="PROSITE" id="PS51034"/>
    </source>
</evidence>
<keyword evidence="7 9" id="KW-0472">Membrane</keyword>
<dbReference type="GO" id="GO:0042302">
    <property type="term" value="F:structural constituent of cuticle"/>
    <property type="evidence" value="ECO:0007669"/>
    <property type="project" value="UniProtKB-KW"/>
</dbReference>
<feature type="non-terminal residue" evidence="12">
    <location>
        <position position="1"/>
    </location>
</feature>
<feature type="domain" description="ZP" evidence="11">
    <location>
        <begin position="39"/>
        <end position="283"/>
    </location>
</feature>
<accession>A0AAN5I7R4</accession>
<protein>
    <recommendedName>
        <fullName evidence="11">ZP domain-containing protein</fullName>
    </recommendedName>
</protein>